<dbReference type="AlphaFoldDB" id="A0A3B1C767"/>
<gene>
    <name evidence="2" type="ORF">MNBD_NITROSPINAE04-472</name>
</gene>
<reference evidence="2" key="1">
    <citation type="submission" date="2018-06" db="EMBL/GenBank/DDBJ databases">
        <authorList>
            <person name="Zhirakovskaya E."/>
        </authorList>
    </citation>
    <scope>NUCLEOTIDE SEQUENCE</scope>
</reference>
<evidence type="ECO:0000313" key="2">
    <source>
        <dbReference type="EMBL" id="VAX20503.1"/>
    </source>
</evidence>
<keyword evidence="1" id="KW-0472">Membrane</keyword>
<name>A0A3B1C767_9ZZZZ</name>
<sequence length="58" mass="6459">MTAGGWVMITLSWSFIIGLSAFCMKRIIGLKNSQADHIKPIYEIDTGDLDGSEKKKNK</sequence>
<proteinExistence type="predicted"/>
<feature type="transmembrane region" description="Helical" evidence="1">
    <location>
        <begin position="6"/>
        <end position="24"/>
    </location>
</feature>
<accession>A0A3B1C767</accession>
<dbReference type="EMBL" id="UOGA01000179">
    <property type="protein sequence ID" value="VAX20503.1"/>
    <property type="molecule type" value="Genomic_DNA"/>
</dbReference>
<protein>
    <submittedName>
        <fullName evidence="2">Uncharacterized protein</fullName>
    </submittedName>
</protein>
<keyword evidence="1" id="KW-0812">Transmembrane</keyword>
<keyword evidence="1" id="KW-1133">Transmembrane helix</keyword>
<organism evidence="2">
    <name type="scientific">hydrothermal vent metagenome</name>
    <dbReference type="NCBI Taxonomy" id="652676"/>
    <lineage>
        <taxon>unclassified sequences</taxon>
        <taxon>metagenomes</taxon>
        <taxon>ecological metagenomes</taxon>
    </lineage>
</organism>
<evidence type="ECO:0000256" key="1">
    <source>
        <dbReference type="SAM" id="Phobius"/>
    </source>
</evidence>